<dbReference type="Pfam" id="PF02706">
    <property type="entry name" value="Wzz"/>
    <property type="match status" value="1"/>
</dbReference>
<dbReference type="PANTHER" id="PTHR32309:SF13">
    <property type="entry name" value="FERRIC ENTEROBACTIN TRANSPORT PROTEIN FEPE"/>
    <property type="match status" value="1"/>
</dbReference>
<keyword evidence="13" id="KW-1133">Transmembrane helix</keyword>
<evidence type="ECO:0000256" key="15">
    <source>
        <dbReference type="ARBA" id="ARBA00023137"/>
    </source>
</evidence>
<keyword evidence="8 20" id="KW-0808">Transferase</keyword>
<dbReference type="Gene3D" id="3.40.50.300">
    <property type="entry name" value="P-loop containing nucleotide triphosphate hydrolases"/>
    <property type="match status" value="1"/>
</dbReference>
<comment type="similarity">
    <text evidence="3">Belongs to the CpsD/CapB family.</text>
</comment>
<evidence type="ECO:0000256" key="1">
    <source>
        <dbReference type="ARBA" id="ARBA00004429"/>
    </source>
</evidence>
<dbReference type="InterPro" id="IPR050445">
    <property type="entry name" value="Bact_polysacc_biosynth/exp"/>
</dbReference>
<evidence type="ECO:0000259" key="18">
    <source>
        <dbReference type="Pfam" id="PF02706"/>
    </source>
</evidence>
<comment type="similarity">
    <text evidence="2">Belongs to the CpsC/CapA family.</text>
</comment>
<evidence type="ECO:0000256" key="8">
    <source>
        <dbReference type="ARBA" id="ARBA00022679"/>
    </source>
</evidence>
<dbReference type="PANTHER" id="PTHR32309">
    <property type="entry name" value="TYROSINE-PROTEIN KINASE"/>
    <property type="match status" value="1"/>
</dbReference>
<evidence type="ECO:0000256" key="7">
    <source>
        <dbReference type="ARBA" id="ARBA00022519"/>
    </source>
</evidence>
<dbReference type="CDD" id="cd05387">
    <property type="entry name" value="BY-kinase"/>
    <property type="match status" value="1"/>
</dbReference>
<dbReference type="InterPro" id="IPR005702">
    <property type="entry name" value="Wzc-like_C"/>
</dbReference>
<dbReference type="InterPro" id="IPR003856">
    <property type="entry name" value="LPS_length_determ_N"/>
</dbReference>
<dbReference type="EC" id="2.7.10.2" evidence="5"/>
<reference evidence="20 21" key="1">
    <citation type="submission" date="2024-03" db="EMBL/GenBank/DDBJ databases">
        <title>Actinomycetospora sp. OC33-EN06, a novel actinomycete isolated from wild orchid (Aerides multiflora).</title>
        <authorList>
            <person name="Suriyachadkun C."/>
        </authorList>
    </citation>
    <scope>NUCLEOTIDE SEQUENCE [LARGE SCALE GENOMIC DNA]</scope>
    <source>
        <strain evidence="20 21">OC33-EN06</strain>
    </source>
</reference>
<feature type="region of interest" description="Disordered" evidence="17">
    <location>
        <begin position="427"/>
        <end position="503"/>
    </location>
</feature>
<keyword evidence="12" id="KW-0067">ATP-binding</keyword>
<evidence type="ECO:0000256" key="13">
    <source>
        <dbReference type="ARBA" id="ARBA00022989"/>
    </source>
</evidence>
<organism evidence="20 21">
    <name type="scientific">Actinomycetospora aeridis</name>
    <dbReference type="NCBI Taxonomy" id="3129231"/>
    <lineage>
        <taxon>Bacteria</taxon>
        <taxon>Bacillati</taxon>
        <taxon>Actinomycetota</taxon>
        <taxon>Actinomycetes</taxon>
        <taxon>Pseudonocardiales</taxon>
        <taxon>Pseudonocardiaceae</taxon>
        <taxon>Actinomycetospora</taxon>
    </lineage>
</organism>
<comment type="caution">
    <text evidence="20">The sequence shown here is derived from an EMBL/GenBank/DDBJ whole genome shotgun (WGS) entry which is preliminary data.</text>
</comment>
<evidence type="ECO:0000313" key="20">
    <source>
        <dbReference type="EMBL" id="MEJ2887973.1"/>
    </source>
</evidence>
<feature type="domain" description="AAA" evidence="19">
    <location>
        <begin position="260"/>
        <end position="400"/>
    </location>
</feature>
<sequence>MTFKDYLQAVRKNWRTVVAVFLIVIAAFSVATIVTPPRYTSSATIYLSTQTPVDNATVAYQGSLLSEQKISTYEDLATSARVLREAAASAGLPPEAASALASSIQVTVPTESVLLIIDVTTNSSDQSAAIANGVAASVSRLVEELERPQSANQAPLLLARVVEGAVPNPVAVFPSWSTNILLGALTGLLLGLTIAIGREYFDNTVHSVERFEDKLEAPFLGSVRKTSGSIDGRSLSVEQLESYRHIRTNITFVDFDQDRKVILFTSAVEGEGKTTTATNIARALAEGGSKVLIIDADLRRPEIAKAFALEAAVGLSTVLSGRVTYDRALQRPAGSNIDVLTSGKKPPNPSELLGSSRMAALLEQARDRYDYVLVDAPPVLPVTDASVLSLNADGAIVVCRYGKTTSAQLSAAAASLRKVGGRILGGVLSMTPKTSQDPYHSYGGKYGQDVDGPPSTTSGQVEDATTAQLHSERSTPSPVPRGARHQTSSSPTPRGNERSQSGG</sequence>
<evidence type="ECO:0000256" key="4">
    <source>
        <dbReference type="ARBA" id="ARBA00008883"/>
    </source>
</evidence>
<comment type="similarity">
    <text evidence="4">Belongs to the etk/wzc family.</text>
</comment>
<keyword evidence="7" id="KW-0997">Cell inner membrane</keyword>
<dbReference type="RefSeq" id="WP_337714464.1">
    <property type="nucleotide sequence ID" value="NZ_JBBEGL010000004.1"/>
</dbReference>
<protein>
    <recommendedName>
        <fullName evidence="5">non-specific protein-tyrosine kinase</fullName>
        <ecNumber evidence="5">2.7.10.2</ecNumber>
    </recommendedName>
</protein>
<evidence type="ECO:0000259" key="19">
    <source>
        <dbReference type="Pfam" id="PF13614"/>
    </source>
</evidence>
<accession>A0ABU8N6F8</accession>
<keyword evidence="9" id="KW-0812">Transmembrane</keyword>
<keyword evidence="21" id="KW-1185">Reference proteome</keyword>
<evidence type="ECO:0000256" key="3">
    <source>
        <dbReference type="ARBA" id="ARBA00007316"/>
    </source>
</evidence>
<dbReference type="InterPro" id="IPR027417">
    <property type="entry name" value="P-loop_NTPase"/>
</dbReference>
<evidence type="ECO:0000256" key="16">
    <source>
        <dbReference type="ARBA" id="ARBA00051245"/>
    </source>
</evidence>
<evidence type="ECO:0000256" key="17">
    <source>
        <dbReference type="SAM" id="MobiDB-lite"/>
    </source>
</evidence>
<name>A0ABU8N6F8_9PSEU</name>
<keyword evidence="11" id="KW-0418">Kinase</keyword>
<dbReference type="InterPro" id="IPR025669">
    <property type="entry name" value="AAA_dom"/>
</dbReference>
<dbReference type="NCBIfam" id="TIGR01007">
    <property type="entry name" value="eps_fam"/>
    <property type="match status" value="1"/>
</dbReference>
<feature type="compositionally biased region" description="Polar residues" evidence="17">
    <location>
        <begin position="454"/>
        <end position="469"/>
    </location>
</feature>
<evidence type="ECO:0000256" key="11">
    <source>
        <dbReference type="ARBA" id="ARBA00022777"/>
    </source>
</evidence>
<evidence type="ECO:0000313" key="21">
    <source>
        <dbReference type="Proteomes" id="UP001370100"/>
    </source>
</evidence>
<evidence type="ECO:0000256" key="6">
    <source>
        <dbReference type="ARBA" id="ARBA00022475"/>
    </source>
</evidence>
<dbReference type="SUPFAM" id="SSF52540">
    <property type="entry name" value="P-loop containing nucleoside triphosphate hydrolases"/>
    <property type="match status" value="1"/>
</dbReference>
<gene>
    <name evidence="20" type="ORF">WCD41_16045</name>
</gene>
<evidence type="ECO:0000256" key="2">
    <source>
        <dbReference type="ARBA" id="ARBA00006683"/>
    </source>
</evidence>
<dbReference type="GO" id="GO:0004715">
    <property type="term" value="F:non-membrane spanning protein tyrosine kinase activity"/>
    <property type="evidence" value="ECO:0007669"/>
    <property type="project" value="UniProtKB-EC"/>
</dbReference>
<dbReference type="Proteomes" id="UP001370100">
    <property type="component" value="Unassembled WGS sequence"/>
</dbReference>
<feature type="domain" description="Polysaccharide chain length determinant N-terminal" evidence="18">
    <location>
        <begin position="3"/>
        <end position="87"/>
    </location>
</feature>
<feature type="compositionally biased region" description="Polar residues" evidence="17">
    <location>
        <begin position="485"/>
        <end position="503"/>
    </location>
</feature>
<keyword evidence="14" id="KW-0472">Membrane</keyword>
<proteinExistence type="inferred from homology"/>
<dbReference type="Pfam" id="PF13614">
    <property type="entry name" value="AAA_31"/>
    <property type="match status" value="1"/>
</dbReference>
<evidence type="ECO:0000256" key="10">
    <source>
        <dbReference type="ARBA" id="ARBA00022741"/>
    </source>
</evidence>
<dbReference type="EMBL" id="JBBEGL010000004">
    <property type="protein sequence ID" value="MEJ2887973.1"/>
    <property type="molecule type" value="Genomic_DNA"/>
</dbReference>
<evidence type="ECO:0000256" key="5">
    <source>
        <dbReference type="ARBA" id="ARBA00011903"/>
    </source>
</evidence>
<keyword evidence="15" id="KW-0829">Tyrosine-protein kinase</keyword>
<keyword evidence="10" id="KW-0547">Nucleotide-binding</keyword>
<comment type="catalytic activity">
    <reaction evidence="16">
        <text>L-tyrosyl-[protein] + ATP = O-phospho-L-tyrosyl-[protein] + ADP + H(+)</text>
        <dbReference type="Rhea" id="RHEA:10596"/>
        <dbReference type="Rhea" id="RHEA-COMP:10136"/>
        <dbReference type="Rhea" id="RHEA-COMP:20101"/>
        <dbReference type="ChEBI" id="CHEBI:15378"/>
        <dbReference type="ChEBI" id="CHEBI:30616"/>
        <dbReference type="ChEBI" id="CHEBI:46858"/>
        <dbReference type="ChEBI" id="CHEBI:61978"/>
        <dbReference type="ChEBI" id="CHEBI:456216"/>
        <dbReference type="EC" id="2.7.10.2"/>
    </reaction>
</comment>
<comment type="subcellular location">
    <subcellularLocation>
        <location evidence="1">Cell inner membrane</location>
        <topology evidence="1">Multi-pass membrane protein</topology>
    </subcellularLocation>
</comment>
<keyword evidence="6" id="KW-1003">Cell membrane</keyword>
<evidence type="ECO:0000256" key="14">
    <source>
        <dbReference type="ARBA" id="ARBA00023136"/>
    </source>
</evidence>
<evidence type="ECO:0000256" key="9">
    <source>
        <dbReference type="ARBA" id="ARBA00022692"/>
    </source>
</evidence>
<evidence type="ECO:0000256" key="12">
    <source>
        <dbReference type="ARBA" id="ARBA00022840"/>
    </source>
</evidence>